<name>A0ABX3Z3G5_9STAP</name>
<dbReference type="EMBL" id="NEFX01000009">
    <property type="protein sequence ID" value="OTW31473.1"/>
    <property type="molecule type" value="Genomic_DNA"/>
</dbReference>
<gene>
    <name evidence="3" type="ORF">B9M88_04630</name>
</gene>
<organism evidence="3 4">
    <name type="scientific">Staphylococcus agnetis</name>
    <dbReference type="NCBI Taxonomy" id="985762"/>
    <lineage>
        <taxon>Bacteria</taxon>
        <taxon>Bacillati</taxon>
        <taxon>Bacillota</taxon>
        <taxon>Bacilli</taxon>
        <taxon>Bacillales</taxon>
        <taxon>Staphylococcaceae</taxon>
        <taxon>Staphylococcus</taxon>
    </lineage>
</organism>
<dbReference type="RefSeq" id="WP_060552259.1">
    <property type="nucleotide sequence ID" value="NZ_CP009623.1"/>
</dbReference>
<comment type="similarity">
    <text evidence="1">In the N-terminal section; belongs to the LXG family.</text>
</comment>
<sequence length="532" mass="57888">MSNKVKMSEVHDMYDTLINALKTLDENTKTLKTNIEHLDKHNDFKGKTAESIKNYNKSFHIETINRIGNIKKEFEKSFSKSIESFHSDVDTSHSAVLDDESIKTYKDDIKKAANNIEQTRIRMNSNLSSVTDITSAKTIVSTDVKDKNDEFKKHINETLRNFDDFQSSHNLDEVDLLALISPVATLTSKVINMPANRAKISTSSTLISNQYQLYSENNQIAQLKKELEKYQNAVYGGGDVSKYVKGALQLKNYLLAAYIAGDGDFIKGNNLFTSGKMVATLGKSKIKLINSVLNTNLENVEGKRIAKAIGFINDKSKNLPMSNKLEIAMKMTLNYNDTTLKNLDKITGKPSLKKIGQSFKTGFLDNLKESTGLNLLIDKDGVKSALSKELKDFKSKNFLGKGLKSLKYFSKGLGPVGGLIAVGSNFANEKSAQKRIVGSAVDLGAMAASTGTGMAVGTAIGGPVGAGVGLVVGFGVGLATEAKVFDGNKSLTDITKDTINSKISSIRNSGVVKKTENFFSNSSIGSSLSKIF</sequence>
<dbReference type="Proteomes" id="UP000195208">
    <property type="component" value="Unassembled WGS sequence"/>
</dbReference>
<feature type="domain" description="LXG" evidence="2">
    <location>
        <begin position="1"/>
        <end position="237"/>
    </location>
</feature>
<evidence type="ECO:0000256" key="1">
    <source>
        <dbReference type="ARBA" id="ARBA00034117"/>
    </source>
</evidence>
<proteinExistence type="inferred from homology"/>
<evidence type="ECO:0000313" key="3">
    <source>
        <dbReference type="EMBL" id="OTW31473.1"/>
    </source>
</evidence>
<dbReference type="Pfam" id="PF04740">
    <property type="entry name" value="LXG"/>
    <property type="match status" value="1"/>
</dbReference>
<protein>
    <recommendedName>
        <fullName evidence="2">LXG domain-containing protein</fullName>
    </recommendedName>
</protein>
<accession>A0ABX3Z3G5</accession>
<dbReference type="PROSITE" id="PS51756">
    <property type="entry name" value="LXG"/>
    <property type="match status" value="1"/>
</dbReference>
<dbReference type="InterPro" id="IPR006829">
    <property type="entry name" value="LXG_dom"/>
</dbReference>
<evidence type="ECO:0000313" key="4">
    <source>
        <dbReference type="Proteomes" id="UP000195208"/>
    </source>
</evidence>
<dbReference type="GeneID" id="57690626"/>
<keyword evidence="4" id="KW-1185">Reference proteome</keyword>
<comment type="caution">
    <text evidence="3">The sequence shown here is derived from an EMBL/GenBank/DDBJ whole genome shotgun (WGS) entry which is preliminary data.</text>
</comment>
<evidence type="ECO:0000259" key="2">
    <source>
        <dbReference type="PROSITE" id="PS51756"/>
    </source>
</evidence>
<reference evidence="3 4" key="1">
    <citation type="submission" date="2017-04" db="EMBL/GenBank/DDBJ databases">
        <title>Staphylococcus agnetis, a potential pathogen in the broiler production.</title>
        <authorList>
            <person name="Poulsen L."/>
        </authorList>
    </citation>
    <scope>NUCLEOTIDE SEQUENCE [LARGE SCALE GENOMIC DNA]</scope>
    <source>
        <strain evidence="3 4">723_310714_2_2_spleen</strain>
    </source>
</reference>